<evidence type="ECO:0000256" key="4">
    <source>
        <dbReference type="ARBA" id="ARBA00022454"/>
    </source>
</evidence>
<feature type="compositionally biased region" description="Polar residues" evidence="10">
    <location>
        <begin position="288"/>
        <end position="300"/>
    </location>
</feature>
<evidence type="ECO:0000256" key="7">
    <source>
        <dbReference type="ARBA" id="ARBA00023242"/>
    </source>
</evidence>
<dbReference type="Proteomes" id="UP001281003">
    <property type="component" value="Unassembled WGS sequence"/>
</dbReference>
<reference evidence="12" key="2">
    <citation type="submission" date="2023-07" db="EMBL/GenBank/DDBJ databases">
        <authorList>
            <consortium name="Lawrence Berkeley National Laboratory"/>
            <person name="Haridas S."/>
            <person name="Hensen N."/>
            <person name="Bonometti L."/>
            <person name="Westerberg I."/>
            <person name="Brannstrom I.O."/>
            <person name="Guillou S."/>
            <person name="Cros-Aarteil S."/>
            <person name="Calhoun S."/>
            <person name="Kuo A."/>
            <person name="Mondo S."/>
            <person name="Pangilinan J."/>
            <person name="Riley R."/>
            <person name="LaButti K."/>
            <person name="Andreopoulos B."/>
            <person name="Lipzen A."/>
            <person name="Chen C."/>
            <person name="Yanf M."/>
            <person name="Daum C."/>
            <person name="Ng V."/>
            <person name="Clum A."/>
            <person name="Steindorff A."/>
            <person name="Ohm R."/>
            <person name="Martin F."/>
            <person name="Silar P."/>
            <person name="Natvig D."/>
            <person name="Lalanne C."/>
            <person name="Gautier V."/>
            <person name="Ament-velasquez S.L."/>
            <person name="Kruys A."/>
            <person name="Hutchinson M.I."/>
            <person name="Powell A.J."/>
            <person name="Barry K."/>
            <person name="Miller A.N."/>
            <person name="Grigoriev I.V."/>
            <person name="Debuchy R."/>
            <person name="Gladieux P."/>
            <person name="Thoren M.H."/>
            <person name="Johannesson H."/>
        </authorList>
    </citation>
    <scope>NUCLEOTIDE SEQUENCE</scope>
    <source>
        <strain evidence="12">FGSC 1904</strain>
    </source>
</reference>
<feature type="compositionally biased region" description="Low complexity" evidence="10">
    <location>
        <begin position="301"/>
        <end position="382"/>
    </location>
</feature>
<organism evidence="12 13">
    <name type="scientific">Sordaria brevicollis</name>
    <dbReference type="NCBI Taxonomy" id="83679"/>
    <lineage>
        <taxon>Eukaryota</taxon>
        <taxon>Fungi</taxon>
        <taxon>Dikarya</taxon>
        <taxon>Ascomycota</taxon>
        <taxon>Pezizomycotina</taxon>
        <taxon>Sordariomycetes</taxon>
        <taxon>Sordariomycetidae</taxon>
        <taxon>Sordariales</taxon>
        <taxon>Sordariaceae</taxon>
        <taxon>Sordaria</taxon>
    </lineage>
</organism>
<comment type="similarity">
    <text evidence="3">Belongs to the borealin family.</text>
</comment>
<dbReference type="GO" id="GO:0000775">
    <property type="term" value="C:chromosome, centromeric region"/>
    <property type="evidence" value="ECO:0007669"/>
    <property type="project" value="UniProtKB-SubCell"/>
</dbReference>
<feature type="compositionally biased region" description="Polar residues" evidence="10">
    <location>
        <begin position="228"/>
        <end position="238"/>
    </location>
</feature>
<reference evidence="12" key="1">
    <citation type="journal article" date="2023" name="Mol. Phylogenet. Evol.">
        <title>Genome-scale phylogeny and comparative genomics of the fungal order Sordariales.</title>
        <authorList>
            <person name="Hensen N."/>
            <person name="Bonometti L."/>
            <person name="Westerberg I."/>
            <person name="Brannstrom I.O."/>
            <person name="Guillou S."/>
            <person name="Cros-Aarteil S."/>
            <person name="Calhoun S."/>
            <person name="Haridas S."/>
            <person name="Kuo A."/>
            <person name="Mondo S."/>
            <person name="Pangilinan J."/>
            <person name="Riley R."/>
            <person name="LaButti K."/>
            <person name="Andreopoulos B."/>
            <person name="Lipzen A."/>
            <person name="Chen C."/>
            <person name="Yan M."/>
            <person name="Daum C."/>
            <person name="Ng V."/>
            <person name="Clum A."/>
            <person name="Steindorff A."/>
            <person name="Ohm R.A."/>
            <person name="Martin F."/>
            <person name="Silar P."/>
            <person name="Natvig D.O."/>
            <person name="Lalanne C."/>
            <person name="Gautier V."/>
            <person name="Ament-Velasquez S.L."/>
            <person name="Kruys A."/>
            <person name="Hutchinson M.I."/>
            <person name="Powell A.J."/>
            <person name="Barry K."/>
            <person name="Miller A.N."/>
            <person name="Grigoriev I.V."/>
            <person name="Debuchy R."/>
            <person name="Gladieux P."/>
            <person name="Hiltunen Thoren M."/>
            <person name="Johannesson H."/>
        </authorList>
    </citation>
    <scope>NUCLEOTIDE SEQUENCE</scope>
    <source>
        <strain evidence="12">FGSC 1904</strain>
    </source>
</reference>
<dbReference type="GO" id="GO:0051301">
    <property type="term" value="P:cell division"/>
    <property type="evidence" value="ECO:0007669"/>
    <property type="project" value="UniProtKB-KW"/>
</dbReference>
<feature type="compositionally biased region" description="Polar residues" evidence="10">
    <location>
        <begin position="175"/>
        <end position="189"/>
    </location>
</feature>
<evidence type="ECO:0000256" key="6">
    <source>
        <dbReference type="ARBA" id="ARBA00022776"/>
    </source>
</evidence>
<protein>
    <submittedName>
        <fullName evidence="12">Borealin N terminal-domain-containing protein</fullName>
    </submittedName>
</protein>
<keyword evidence="8" id="KW-0131">Cell cycle</keyword>
<evidence type="ECO:0000256" key="9">
    <source>
        <dbReference type="ARBA" id="ARBA00023328"/>
    </source>
</evidence>
<evidence type="ECO:0000259" key="11">
    <source>
        <dbReference type="Pfam" id="PF10444"/>
    </source>
</evidence>
<dbReference type="AlphaFoldDB" id="A0AAE0P9A4"/>
<feature type="compositionally biased region" description="Low complexity" evidence="10">
    <location>
        <begin position="269"/>
        <end position="280"/>
    </location>
</feature>
<feature type="region of interest" description="Disordered" evidence="10">
    <location>
        <begin position="117"/>
        <end position="412"/>
    </location>
</feature>
<dbReference type="GO" id="GO:0005634">
    <property type="term" value="C:nucleus"/>
    <property type="evidence" value="ECO:0007669"/>
    <property type="project" value="UniProtKB-SubCell"/>
</dbReference>
<evidence type="ECO:0000313" key="13">
    <source>
        <dbReference type="Proteomes" id="UP001281003"/>
    </source>
</evidence>
<feature type="compositionally biased region" description="Basic and acidic residues" evidence="10">
    <location>
        <begin position="190"/>
        <end position="213"/>
    </location>
</feature>
<keyword evidence="5" id="KW-0132">Cell division</keyword>
<evidence type="ECO:0000256" key="8">
    <source>
        <dbReference type="ARBA" id="ARBA00023306"/>
    </source>
</evidence>
<dbReference type="EMBL" id="JAUTDP010000010">
    <property type="protein sequence ID" value="KAK3395689.1"/>
    <property type="molecule type" value="Genomic_DNA"/>
</dbReference>
<keyword evidence="7" id="KW-0539">Nucleus</keyword>
<keyword evidence="4" id="KW-0158">Chromosome</keyword>
<feature type="compositionally biased region" description="Low complexity" evidence="10">
    <location>
        <begin position="393"/>
        <end position="405"/>
    </location>
</feature>
<dbReference type="PANTHER" id="PTHR16040:SF7">
    <property type="entry name" value="AUSTRALIN, ISOFORM A-RELATED"/>
    <property type="match status" value="1"/>
</dbReference>
<dbReference type="GO" id="GO:0051233">
    <property type="term" value="C:spindle midzone"/>
    <property type="evidence" value="ECO:0007669"/>
    <property type="project" value="TreeGrafter"/>
</dbReference>
<accession>A0AAE0P9A4</accession>
<dbReference type="InterPro" id="IPR018867">
    <property type="entry name" value="Cell_div_borealin"/>
</dbReference>
<proteinExistence type="inferred from homology"/>
<gene>
    <name evidence="12" type="ORF">B0T20DRAFT_463320</name>
</gene>
<feature type="domain" description="Borealin N-terminal" evidence="11">
    <location>
        <begin position="59"/>
        <end position="115"/>
    </location>
</feature>
<dbReference type="InterPro" id="IPR018851">
    <property type="entry name" value="Borealin_N"/>
</dbReference>
<dbReference type="Pfam" id="PF10444">
    <property type="entry name" value="Nbl1_Borealin_N"/>
    <property type="match status" value="1"/>
</dbReference>
<feature type="compositionally biased region" description="Polar residues" evidence="10">
    <location>
        <begin position="138"/>
        <end position="156"/>
    </location>
</feature>
<evidence type="ECO:0000256" key="10">
    <source>
        <dbReference type="SAM" id="MobiDB-lite"/>
    </source>
</evidence>
<dbReference type="GO" id="GO:0000070">
    <property type="term" value="P:mitotic sister chromatid segregation"/>
    <property type="evidence" value="ECO:0007669"/>
    <property type="project" value="TreeGrafter"/>
</dbReference>
<keyword evidence="9" id="KW-0137">Centromere</keyword>
<comment type="subcellular location">
    <subcellularLocation>
        <location evidence="2">Chromosome</location>
        <location evidence="2">Centromere</location>
    </subcellularLocation>
    <subcellularLocation>
        <location evidence="1">Nucleus</location>
    </subcellularLocation>
</comment>
<evidence type="ECO:0000256" key="5">
    <source>
        <dbReference type="ARBA" id="ARBA00022618"/>
    </source>
</evidence>
<evidence type="ECO:0000256" key="2">
    <source>
        <dbReference type="ARBA" id="ARBA00004584"/>
    </source>
</evidence>
<name>A0AAE0P9A4_SORBR</name>
<keyword evidence="6" id="KW-0498">Mitosis</keyword>
<keyword evidence="13" id="KW-1185">Reference proteome</keyword>
<comment type="caution">
    <text evidence="12">The sequence shown here is derived from an EMBL/GenBank/DDBJ whole genome shotgun (WGS) entry which is preliminary data.</text>
</comment>
<dbReference type="GO" id="GO:0032133">
    <property type="term" value="C:chromosome passenger complex"/>
    <property type="evidence" value="ECO:0007669"/>
    <property type="project" value="TreeGrafter"/>
</dbReference>
<evidence type="ECO:0000313" key="12">
    <source>
        <dbReference type="EMBL" id="KAK3395689.1"/>
    </source>
</evidence>
<evidence type="ECO:0000256" key="3">
    <source>
        <dbReference type="ARBA" id="ARBA00009914"/>
    </source>
</evidence>
<feature type="region of interest" description="Disordered" evidence="10">
    <location>
        <begin position="1"/>
        <end position="57"/>
    </location>
</feature>
<dbReference type="PANTHER" id="PTHR16040">
    <property type="entry name" value="AUSTRALIN, ISOFORM A-RELATED"/>
    <property type="match status" value="1"/>
</dbReference>
<sequence>MSATTGAKRKSDEADVPDDEHNTGVAAPSLDRSTAGNGRPDGSESPAKKKRRTGITAAQKQALIDNLQLELTERARKLRANYNIHAQSLRTRVEIRVNRIPMSLRKVKMGDLIQKYSSDQQQKAATTARGPPVPPKDATTTRPVLQRPATASTFRPTSPMRPSPIKTMRLAPFSPTKSQGLTSILTTSNHSHEVSSRDKENYEIEPTSPEKRQRLGPAADILRKDPNQVLSPTSSNQRLAPRGERTPSPTKPHYQTGTFVRPISPTKPTASTSASALLSTMVEKARSRANSPQKQSTITEATQASAAKSRARAATTSTASATTRTSRRISGASVSSEASSGSSVAGRRQRPATATGTRPAAGTKKGGVMSTIKKGVAATKKAAGGGKDKAEKAGASASAAPAASGRVLRKRG</sequence>
<evidence type="ECO:0000256" key="1">
    <source>
        <dbReference type="ARBA" id="ARBA00004123"/>
    </source>
</evidence>